<keyword evidence="1" id="KW-0472">Membrane</keyword>
<name>A7HUB2_PARL1</name>
<evidence type="ECO:0000313" key="3">
    <source>
        <dbReference type="Proteomes" id="UP000006377"/>
    </source>
</evidence>
<proteinExistence type="predicted"/>
<dbReference type="EMBL" id="CP000774">
    <property type="protein sequence ID" value="ABS63495.1"/>
    <property type="molecule type" value="Genomic_DNA"/>
</dbReference>
<gene>
    <name evidence="2" type="ordered locus">Plav_1880</name>
</gene>
<dbReference type="STRING" id="402881.Plav_1880"/>
<dbReference type="RefSeq" id="WP_012110791.1">
    <property type="nucleotide sequence ID" value="NC_009719.1"/>
</dbReference>
<evidence type="ECO:0008006" key="4">
    <source>
        <dbReference type="Google" id="ProtNLM"/>
    </source>
</evidence>
<organism evidence="2 3">
    <name type="scientific">Parvibaculum lavamentivorans (strain DS-1 / DSM 13023 / NCIMB 13966)</name>
    <dbReference type="NCBI Taxonomy" id="402881"/>
    <lineage>
        <taxon>Bacteria</taxon>
        <taxon>Pseudomonadati</taxon>
        <taxon>Pseudomonadota</taxon>
        <taxon>Alphaproteobacteria</taxon>
        <taxon>Hyphomicrobiales</taxon>
        <taxon>Parvibaculaceae</taxon>
        <taxon>Parvibaculum</taxon>
    </lineage>
</organism>
<dbReference type="AlphaFoldDB" id="A7HUB2"/>
<feature type="transmembrane region" description="Helical" evidence="1">
    <location>
        <begin position="61"/>
        <end position="82"/>
    </location>
</feature>
<accession>A7HUB2</accession>
<dbReference type="Proteomes" id="UP000006377">
    <property type="component" value="Chromosome"/>
</dbReference>
<keyword evidence="3" id="KW-1185">Reference proteome</keyword>
<sequence>MSSPVNKVRNLALAEFSRAEIEARSLARRGLFIAIAFLVALFAFAMLTVSGFLALSEIYGYPLGALITGGVLIALAGIALFISSRGPSRSRRLEIELANRNVEQARAEVQLELDLMDRKFNNMTFGLFSTKNDGGGLSLPTILLGAVAAFSPKLRAFILPLLPFLLRKK</sequence>
<evidence type="ECO:0000256" key="1">
    <source>
        <dbReference type="SAM" id="Phobius"/>
    </source>
</evidence>
<dbReference type="KEGG" id="pla:Plav_1880"/>
<keyword evidence="1" id="KW-1133">Transmembrane helix</keyword>
<dbReference type="HOGENOM" id="CLU_1576998_0_0_5"/>
<evidence type="ECO:0000313" key="2">
    <source>
        <dbReference type="EMBL" id="ABS63495.1"/>
    </source>
</evidence>
<protein>
    <recommendedName>
        <fullName evidence="4">Phage holin family protein</fullName>
    </recommendedName>
</protein>
<keyword evidence="1" id="KW-0812">Transmembrane</keyword>
<feature type="transmembrane region" description="Helical" evidence="1">
    <location>
        <begin position="31"/>
        <end position="55"/>
    </location>
</feature>
<reference evidence="2 3" key="1">
    <citation type="journal article" date="2011" name="Stand. Genomic Sci.">
        <title>Complete genome sequence of Parvibaculum lavamentivorans type strain (DS-1(T)).</title>
        <authorList>
            <person name="Schleheck D."/>
            <person name="Weiss M."/>
            <person name="Pitluck S."/>
            <person name="Bruce D."/>
            <person name="Land M.L."/>
            <person name="Han S."/>
            <person name="Saunders E."/>
            <person name="Tapia R."/>
            <person name="Detter C."/>
            <person name="Brettin T."/>
            <person name="Han J."/>
            <person name="Woyke T."/>
            <person name="Goodwin L."/>
            <person name="Pennacchio L."/>
            <person name="Nolan M."/>
            <person name="Cook A.M."/>
            <person name="Kjelleberg S."/>
            <person name="Thomas T."/>
        </authorList>
    </citation>
    <scope>NUCLEOTIDE SEQUENCE [LARGE SCALE GENOMIC DNA]</scope>
    <source>
        <strain evidence="3">DS-1 / DSM 13023 / NCIMB 13966</strain>
    </source>
</reference>